<proteinExistence type="predicted"/>
<protein>
    <recommendedName>
        <fullName evidence="3">DUF4003 domain-containing protein</fullName>
    </recommendedName>
</protein>
<organism evidence="1 2">
    <name type="scientific">Sediminibacillus albus</name>
    <dbReference type="NCBI Taxonomy" id="407036"/>
    <lineage>
        <taxon>Bacteria</taxon>
        <taxon>Bacillati</taxon>
        <taxon>Bacillota</taxon>
        <taxon>Bacilli</taxon>
        <taxon>Bacillales</taxon>
        <taxon>Bacillaceae</taxon>
        <taxon>Sediminibacillus</taxon>
    </lineage>
</organism>
<dbReference type="EMBL" id="FNFL01000005">
    <property type="protein sequence ID" value="SDK34388.1"/>
    <property type="molecule type" value="Genomic_DNA"/>
</dbReference>
<sequence length="328" mass="37145">MYTEELQQKTDAYVDIYQQLKTNLKWKVSDQRIFMIAASLYIVNNQNFCFKRFSRLANLIKKESGLFSSLKSHSRFTTAAMLDVQFSHPEDKFQEMIDIYKQMVEFGFRRGAFTYIAALVLLTNEESDYTARINKADVIYQSMKDEHIFLTSTSDYPLAALLAQRNGIVSELTSRIEACYSLLDKNGFRKGNDLQFLSHILALDEEEEIAHLVERTASVSQQFDQAGIKRKTKFYPLMGMLALLPEQSIDLQAIAAVIDRLNKQKLFKWQKDMNVIMAVNFYMSDKIADSSVLNTSLSTSMETIIQAQQAAMIAAVTGASAAAASSSN</sequence>
<name>A0A1G9B4H0_9BACI</name>
<dbReference type="Proteomes" id="UP000198694">
    <property type="component" value="Unassembled WGS sequence"/>
</dbReference>
<dbReference type="RefSeq" id="WP_093215408.1">
    <property type="nucleotide sequence ID" value="NZ_FNFL01000005.1"/>
</dbReference>
<gene>
    <name evidence="1" type="ORF">SAMN05216243_2805</name>
</gene>
<reference evidence="1 2" key="1">
    <citation type="submission" date="2016-10" db="EMBL/GenBank/DDBJ databases">
        <authorList>
            <person name="de Groot N.N."/>
        </authorList>
    </citation>
    <scope>NUCLEOTIDE SEQUENCE [LARGE SCALE GENOMIC DNA]</scope>
    <source>
        <strain evidence="1 2">CGMCC 1.6502</strain>
    </source>
</reference>
<dbReference type="OrthoDB" id="1778393at2"/>
<accession>A0A1G9B4H0</accession>
<dbReference type="AlphaFoldDB" id="A0A1G9B4H0"/>
<evidence type="ECO:0000313" key="1">
    <source>
        <dbReference type="EMBL" id="SDK34388.1"/>
    </source>
</evidence>
<keyword evidence="2" id="KW-1185">Reference proteome</keyword>
<dbReference type="Pfam" id="PF13170">
    <property type="entry name" value="DUF4003"/>
    <property type="match status" value="1"/>
</dbReference>
<evidence type="ECO:0000313" key="2">
    <source>
        <dbReference type="Proteomes" id="UP000198694"/>
    </source>
</evidence>
<evidence type="ECO:0008006" key="3">
    <source>
        <dbReference type="Google" id="ProtNLM"/>
    </source>
</evidence>
<dbReference type="STRING" id="407036.SAMN05216243_2805"/>
<dbReference type="InterPro" id="IPR025062">
    <property type="entry name" value="DUF4003"/>
</dbReference>